<feature type="domain" description="Histidine kinase" evidence="10">
    <location>
        <begin position="70"/>
        <end position="261"/>
    </location>
</feature>
<evidence type="ECO:0000256" key="3">
    <source>
        <dbReference type="ARBA" id="ARBA00022553"/>
    </source>
</evidence>
<name>A0A1M6SMK2_REIAG</name>
<reference evidence="12" key="1">
    <citation type="submission" date="2016-11" db="EMBL/GenBank/DDBJ databases">
        <authorList>
            <person name="Varghese N."/>
            <person name="Submissions S."/>
        </authorList>
    </citation>
    <scope>NUCLEOTIDE SEQUENCE [LARGE SCALE GENOMIC DNA]</scope>
    <source>
        <strain evidence="12">DSM 26134</strain>
    </source>
</reference>
<keyword evidence="3" id="KW-0597">Phosphoprotein</keyword>
<dbReference type="AlphaFoldDB" id="A0A1M6SMK2"/>
<evidence type="ECO:0000256" key="4">
    <source>
        <dbReference type="ARBA" id="ARBA00022679"/>
    </source>
</evidence>
<dbReference type="GO" id="GO:0005524">
    <property type="term" value="F:ATP binding"/>
    <property type="evidence" value="ECO:0007669"/>
    <property type="project" value="UniProtKB-KW"/>
</dbReference>
<dbReference type="InterPro" id="IPR050482">
    <property type="entry name" value="Sensor_HK_TwoCompSys"/>
</dbReference>
<dbReference type="InterPro" id="IPR005467">
    <property type="entry name" value="His_kinase_dom"/>
</dbReference>
<dbReference type="Gene3D" id="1.20.5.1930">
    <property type="match status" value="1"/>
</dbReference>
<evidence type="ECO:0000256" key="5">
    <source>
        <dbReference type="ARBA" id="ARBA00022741"/>
    </source>
</evidence>
<dbReference type="PROSITE" id="PS50109">
    <property type="entry name" value="HIS_KIN"/>
    <property type="match status" value="1"/>
</dbReference>
<dbReference type="EC" id="2.7.13.3" evidence="2"/>
<feature type="transmembrane region" description="Helical" evidence="9">
    <location>
        <begin position="12"/>
        <end position="34"/>
    </location>
</feature>
<comment type="catalytic activity">
    <reaction evidence="1">
        <text>ATP + protein L-histidine = ADP + protein N-phospho-L-histidine.</text>
        <dbReference type="EC" id="2.7.13.3"/>
    </reaction>
</comment>
<keyword evidence="8" id="KW-0902">Two-component regulatory system</keyword>
<dbReference type="GO" id="GO:0000155">
    <property type="term" value="F:phosphorelay sensor kinase activity"/>
    <property type="evidence" value="ECO:0007669"/>
    <property type="project" value="InterPro"/>
</dbReference>
<organism evidence="11 12">
    <name type="scientific">Reichenbachiella agariperforans</name>
    <dbReference type="NCBI Taxonomy" id="156994"/>
    <lineage>
        <taxon>Bacteria</taxon>
        <taxon>Pseudomonadati</taxon>
        <taxon>Bacteroidota</taxon>
        <taxon>Cytophagia</taxon>
        <taxon>Cytophagales</taxon>
        <taxon>Reichenbachiellaceae</taxon>
        <taxon>Reichenbachiella</taxon>
    </lineage>
</organism>
<dbReference type="Pfam" id="PF07730">
    <property type="entry name" value="HisKA_3"/>
    <property type="match status" value="1"/>
</dbReference>
<dbReference type="GO" id="GO:0016020">
    <property type="term" value="C:membrane"/>
    <property type="evidence" value="ECO:0007669"/>
    <property type="project" value="InterPro"/>
</dbReference>
<accession>A0A1M6SMK2</accession>
<dbReference type="Proteomes" id="UP000184474">
    <property type="component" value="Unassembled WGS sequence"/>
</dbReference>
<evidence type="ECO:0000256" key="2">
    <source>
        <dbReference type="ARBA" id="ARBA00012438"/>
    </source>
</evidence>
<dbReference type="InterPro" id="IPR003594">
    <property type="entry name" value="HATPase_dom"/>
</dbReference>
<evidence type="ECO:0000256" key="1">
    <source>
        <dbReference type="ARBA" id="ARBA00000085"/>
    </source>
</evidence>
<evidence type="ECO:0000256" key="7">
    <source>
        <dbReference type="ARBA" id="ARBA00022840"/>
    </source>
</evidence>
<keyword evidence="5" id="KW-0547">Nucleotide-binding</keyword>
<dbReference type="RefSeq" id="WP_073123130.1">
    <property type="nucleotide sequence ID" value="NZ_FRAA01000005.1"/>
</dbReference>
<keyword evidence="6 11" id="KW-0418">Kinase</keyword>
<keyword evidence="9" id="KW-0472">Membrane</keyword>
<dbReference type="InterPro" id="IPR011712">
    <property type="entry name" value="Sig_transdc_His_kin_sub3_dim/P"/>
</dbReference>
<evidence type="ECO:0000256" key="9">
    <source>
        <dbReference type="SAM" id="Phobius"/>
    </source>
</evidence>
<dbReference type="CDD" id="cd16917">
    <property type="entry name" value="HATPase_UhpB-NarQ-NarX-like"/>
    <property type="match status" value="1"/>
</dbReference>
<gene>
    <name evidence="11" type="ORF">SAMN04488028_10577</name>
</gene>
<evidence type="ECO:0000313" key="12">
    <source>
        <dbReference type="Proteomes" id="UP000184474"/>
    </source>
</evidence>
<dbReference type="PANTHER" id="PTHR24421:SF10">
    <property type="entry name" value="NITRATE_NITRITE SENSOR PROTEIN NARQ"/>
    <property type="match status" value="1"/>
</dbReference>
<keyword evidence="4" id="KW-0808">Transferase</keyword>
<keyword evidence="7" id="KW-0067">ATP-binding</keyword>
<evidence type="ECO:0000256" key="6">
    <source>
        <dbReference type="ARBA" id="ARBA00022777"/>
    </source>
</evidence>
<proteinExistence type="predicted"/>
<keyword evidence="9" id="KW-1133">Transmembrane helix</keyword>
<dbReference type="EMBL" id="FRAA01000005">
    <property type="protein sequence ID" value="SHK45981.1"/>
    <property type="molecule type" value="Genomic_DNA"/>
</dbReference>
<evidence type="ECO:0000313" key="11">
    <source>
        <dbReference type="EMBL" id="SHK45981.1"/>
    </source>
</evidence>
<dbReference type="SUPFAM" id="SSF55874">
    <property type="entry name" value="ATPase domain of HSP90 chaperone/DNA topoisomerase II/histidine kinase"/>
    <property type="match status" value="1"/>
</dbReference>
<dbReference type="PANTHER" id="PTHR24421">
    <property type="entry name" value="NITRATE/NITRITE SENSOR PROTEIN NARX-RELATED"/>
    <property type="match status" value="1"/>
</dbReference>
<dbReference type="InterPro" id="IPR036890">
    <property type="entry name" value="HATPase_C_sf"/>
</dbReference>
<dbReference type="Pfam" id="PF02518">
    <property type="entry name" value="HATPase_c"/>
    <property type="match status" value="1"/>
</dbReference>
<dbReference type="GO" id="GO:0046983">
    <property type="term" value="F:protein dimerization activity"/>
    <property type="evidence" value="ECO:0007669"/>
    <property type="project" value="InterPro"/>
</dbReference>
<dbReference type="Gene3D" id="3.30.565.10">
    <property type="entry name" value="Histidine kinase-like ATPase, C-terminal domain"/>
    <property type="match status" value="1"/>
</dbReference>
<dbReference type="STRING" id="156994.SAMN04488028_10577"/>
<protein>
    <recommendedName>
        <fullName evidence="2">histidine kinase</fullName>
        <ecNumber evidence="2">2.7.13.3</ecNumber>
    </recommendedName>
</protein>
<keyword evidence="9" id="KW-0812">Transmembrane</keyword>
<keyword evidence="12" id="KW-1185">Reference proteome</keyword>
<dbReference type="SMART" id="SM00387">
    <property type="entry name" value="HATPase_c"/>
    <property type="match status" value="1"/>
</dbReference>
<sequence>MDQTSSLSLLEVLLFSMLGMFFMALAIIMFFIVYQRRLLDQQLQNQKLATEHQSKLLKASMDSQEKERNRVSKDLHDDIGAMLTTIKLYTDQIDMENTPAQLTQLKEKTNQLVDDTIHNVRRISHDLHPAILENLGILEAIENLIDSINGAKNILVDFHHNAVAGMNYQTELMLFRVIQELVNNTLKHAHASHIQLRLIQTHQNLHMTYMDDGVGYLPKDTLNFSGLGIKNIESRVNLLGGEITYRQQDNHTIVSIQISLV</sequence>
<evidence type="ECO:0000256" key="8">
    <source>
        <dbReference type="ARBA" id="ARBA00023012"/>
    </source>
</evidence>
<evidence type="ECO:0000259" key="10">
    <source>
        <dbReference type="PROSITE" id="PS50109"/>
    </source>
</evidence>